<evidence type="ECO:0000256" key="5">
    <source>
        <dbReference type="ARBA" id="ARBA00022990"/>
    </source>
</evidence>
<dbReference type="GO" id="GO:0006974">
    <property type="term" value="P:DNA damage response"/>
    <property type="evidence" value="ECO:0007669"/>
    <property type="project" value="UniProtKB-KW"/>
</dbReference>
<protein>
    <recommendedName>
        <fullName evidence="2">histone acetyltransferase</fullName>
        <ecNumber evidence="2">2.3.1.48</ecNumber>
    </recommendedName>
</protein>
<dbReference type="Proteomes" id="UP000646827">
    <property type="component" value="Unassembled WGS sequence"/>
</dbReference>
<dbReference type="GO" id="GO:0006355">
    <property type="term" value="P:regulation of DNA-templated transcription"/>
    <property type="evidence" value="ECO:0007669"/>
    <property type="project" value="InterPro"/>
</dbReference>
<dbReference type="OrthoDB" id="3361892at2759"/>
<dbReference type="PANTHER" id="PTHR31571">
    <property type="entry name" value="ALTERED INHERITANCE OF MITOCHONDRIA PROTEIN 6"/>
    <property type="match status" value="1"/>
</dbReference>
<dbReference type="SMART" id="SM01250">
    <property type="entry name" value="KAT11"/>
    <property type="match status" value="1"/>
</dbReference>
<evidence type="ECO:0000256" key="6">
    <source>
        <dbReference type="ARBA" id="ARBA00023015"/>
    </source>
</evidence>
<accession>A0A8H7VNQ6</accession>
<evidence type="ECO:0000256" key="4">
    <source>
        <dbReference type="ARBA" id="ARBA00022763"/>
    </source>
</evidence>
<evidence type="ECO:0000256" key="8">
    <source>
        <dbReference type="ARBA" id="ARBA00023242"/>
    </source>
</evidence>
<dbReference type="Pfam" id="PF08214">
    <property type="entry name" value="HAT_KAT11"/>
    <property type="match status" value="1"/>
</dbReference>
<evidence type="ECO:0000256" key="1">
    <source>
        <dbReference type="ARBA" id="ARBA00004123"/>
    </source>
</evidence>
<keyword evidence="8" id="KW-0539">Nucleus</keyword>
<feature type="compositionally biased region" description="Polar residues" evidence="10">
    <location>
        <begin position="495"/>
        <end position="509"/>
    </location>
</feature>
<dbReference type="EC" id="2.3.1.48" evidence="2"/>
<name>A0A8H7VNQ6_9FUNG</name>
<dbReference type="InterPro" id="IPR013178">
    <property type="entry name" value="Histone_AcTrfase_Rtt109/CBP"/>
</dbReference>
<keyword evidence="3" id="KW-0808">Transferase</keyword>
<keyword evidence="4" id="KW-0227">DNA damage</keyword>
<evidence type="ECO:0000313" key="11">
    <source>
        <dbReference type="EMBL" id="KAG2227420.1"/>
    </source>
</evidence>
<sequence>MPSKTFAQYLDQLLKPLESGTQFNIYDVQTQSTLSELFQYKKTTLQHHLILVTGIKTKNIIDDNNSNEQNYQLICGIEADEYMTVHDNGELEKTLYIGKVDTTGTREFKGVVNRVLQAYIKSVSPCTVHVFARSQPQYLFHLSARNKDKQVLSDRNLIRWWYKVLTACLEQHQQQKEEVKKEETLNEKPGLFGSWWKWMTYSNDSTCKEQTKSNNIIQKQATGWLSIPSIDDEQSTWYEIGEKPDLSVWRYGFPYDPNAIAVKVLPRFEDDAKARLLKTFEGHGDDNTNMSVKDFWAMLGITEECGHHLTGIFVVKLDSNNSKSKKDMEDVSKEIKREEYTIFWNYFMNLNFESEKNNKKSTKKFVTKWNSMKLDEPLTVNTSGSARSVKSTNITTIDTSAAPFSSVLTSDPRQVNILSTSDIKHQSSSSTNIIPTRSASEPKQVNILSTSTIKRRAITSTNTNKISISSTLTSEPKQVNVLPTSSIKRRPVANSKAQNNVTNNTIATPSSSTSSSKRRQKSELDDMDEISTVQAKKARIL</sequence>
<dbReference type="InterPro" id="IPR016849">
    <property type="entry name" value="Rtt109"/>
</dbReference>
<evidence type="ECO:0000313" key="12">
    <source>
        <dbReference type="Proteomes" id="UP000646827"/>
    </source>
</evidence>
<dbReference type="AlphaFoldDB" id="A0A8H7VNQ6"/>
<evidence type="ECO:0000256" key="3">
    <source>
        <dbReference type="ARBA" id="ARBA00022679"/>
    </source>
</evidence>
<proteinExistence type="predicted"/>
<feature type="region of interest" description="Disordered" evidence="10">
    <location>
        <begin position="490"/>
        <end position="541"/>
    </location>
</feature>
<dbReference type="PANTHER" id="PTHR31571:SF2">
    <property type="entry name" value="HISTONE ACETYLTRANSFERASE RTT109"/>
    <property type="match status" value="1"/>
</dbReference>
<dbReference type="PROSITE" id="PS51728">
    <property type="entry name" value="RTT109_HAT"/>
    <property type="match status" value="1"/>
</dbReference>
<evidence type="ECO:0000256" key="2">
    <source>
        <dbReference type="ARBA" id="ARBA00013184"/>
    </source>
</evidence>
<evidence type="ECO:0000256" key="7">
    <source>
        <dbReference type="ARBA" id="ARBA00023163"/>
    </source>
</evidence>
<comment type="catalytic activity">
    <reaction evidence="9">
        <text>L-lysyl-[histone] + acetyl-CoA = N(6)-acetyl-L-lysyl-[histone] + CoA + H(+)</text>
        <dbReference type="Rhea" id="RHEA:21992"/>
        <dbReference type="Rhea" id="RHEA-COMP:9845"/>
        <dbReference type="Rhea" id="RHEA-COMP:11338"/>
        <dbReference type="ChEBI" id="CHEBI:15378"/>
        <dbReference type="ChEBI" id="CHEBI:29969"/>
        <dbReference type="ChEBI" id="CHEBI:57287"/>
        <dbReference type="ChEBI" id="CHEBI:57288"/>
        <dbReference type="ChEBI" id="CHEBI:61930"/>
        <dbReference type="EC" id="2.3.1.48"/>
    </reaction>
    <physiologicalReaction direction="left-to-right" evidence="9">
        <dbReference type="Rhea" id="RHEA:21993"/>
    </physiologicalReaction>
</comment>
<gene>
    <name evidence="11" type="ORF">INT45_007445</name>
</gene>
<keyword evidence="5" id="KW-0007">Acetylation</keyword>
<reference evidence="11 12" key="1">
    <citation type="submission" date="2020-12" db="EMBL/GenBank/DDBJ databases">
        <title>Metabolic potential, ecology and presence of endohyphal bacteria is reflected in genomic diversity of Mucoromycotina.</title>
        <authorList>
            <person name="Muszewska A."/>
            <person name="Okrasinska A."/>
            <person name="Steczkiewicz K."/>
            <person name="Drgas O."/>
            <person name="Orlowska M."/>
            <person name="Perlinska-Lenart U."/>
            <person name="Aleksandrzak-Piekarczyk T."/>
            <person name="Szatraj K."/>
            <person name="Zielenkiewicz U."/>
            <person name="Pilsyk S."/>
            <person name="Malc E."/>
            <person name="Mieczkowski P."/>
            <person name="Kruszewska J.S."/>
            <person name="Biernat P."/>
            <person name="Pawlowska J."/>
        </authorList>
    </citation>
    <scope>NUCLEOTIDE SEQUENCE [LARGE SCALE GENOMIC DNA]</scope>
    <source>
        <strain evidence="11 12">CBS 142.35</strain>
    </source>
</reference>
<keyword evidence="6" id="KW-0805">Transcription regulation</keyword>
<dbReference type="EMBL" id="JAEPRB010000007">
    <property type="protein sequence ID" value="KAG2227420.1"/>
    <property type="molecule type" value="Genomic_DNA"/>
</dbReference>
<keyword evidence="7" id="KW-0804">Transcription</keyword>
<dbReference type="InterPro" id="IPR051236">
    <property type="entry name" value="HAT_RTT109-like"/>
</dbReference>
<keyword evidence="12" id="KW-1185">Reference proteome</keyword>
<comment type="subcellular location">
    <subcellularLocation>
        <location evidence="1">Nucleus</location>
    </subcellularLocation>
</comment>
<evidence type="ECO:0000256" key="10">
    <source>
        <dbReference type="SAM" id="MobiDB-lite"/>
    </source>
</evidence>
<feature type="region of interest" description="Disordered" evidence="10">
    <location>
        <begin position="421"/>
        <end position="445"/>
    </location>
</feature>
<evidence type="ECO:0000256" key="9">
    <source>
        <dbReference type="ARBA" id="ARBA00048940"/>
    </source>
</evidence>
<comment type="caution">
    <text evidence="11">The sequence shown here is derived from an EMBL/GenBank/DDBJ whole genome shotgun (WGS) entry which is preliminary data.</text>
</comment>
<organism evidence="11 12">
    <name type="scientific">Circinella minor</name>
    <dbReference type="NCBI Taxonomy" id="1195481"/>
    <lineage>
        <taxon>Eukaryota</taxon>
        <taxon>Fungi</taxon>
        <taxon>Fungi incertae sedis</taxon>
        <taxon>Mucoromycota</taxon>
        <taxon>Mucoromycotina</taxon>
        <taxon>Mucoromycetes</taxon>
        <taxon>Mucorales</taxon>
        <taxon>Lichtheimiaceae</taxon>
        <taxon>Circinella</taxon>
    </lineage>
</organism>
<dbReference type="GO" id="GO:0032931">
    <property type="term" value="F:histone H3K56 acetyltransferase activity"/>
    <property type="evidence" value="ECO:0007669"/>
    <property type="project" value="TreeGrafter"/>
</dbReference>
<dbReference type="GO" id="GO:0005634">
    <property type="term" value="C:nucleus"/>
    <property type="evidence" value="ECO:0007669"/>
    <property type="project" value="UniProtKB-SubCell"/>
</dbReference>